<organism evidence="1 2">
    <name type="scientific">Pseudomonas syringae</name>
    <dbReference type="NCBI Taxonomy" id="317"/>
    <lineage>
        <taxon>Bacteria</taxon>
        <taxon>Pseudomonadati</taxon>
        <taxon>Pseudomonadota</taxon>
        <taxon>Gammaproteobacteria</taxon>
        <taxon>Pseudomonadales</taxon>
        <taxon>Pseudomonadaceae</taxon>
        <taxon>Pseudomonas</taxon>
    </lineage>
</organism>
<dbReference type="AntiFam" id="ANF00261">
    <property type="entry name" value="Protein of unknown function (DUF1534)"/>
</dbReference>
<gene>
    <name evidence="1" type="ORF">GIV53_13605</name>
</gene>
<comment type="caution">
    <text evidence="1">The sequence shown here is derived from an EMBL/GenBank/DDBJ whole genome shotgun (WGS) entry which is preliminary data.</text>
</comment>
<dbReference type="AlphaFoldDB" id="A0A9Q4A594"/>
<name>A0A9Q4A594_PSESX</name>
<sequence>MGDAPRHNSAPHRTFKIGRGAFRTACRRLTSAR</sequence>
<dbReference type="Proteomes" id="UP000814010">
    <property type="component" value="Unassembled WGS sequence"/>
</dbReference>
<proteinExistence type="predicted"/>
<reference evidence="1" key="1">
    <citation type="submission" date="2019-11" db="EMBL/GenBank/DDBJ databases">
        <title>Epiphytic Pseudomonas syringae from cherry orchards.</title>
        <authorList>
            <person name="Hulin M.T."/>
        </authorList>
    </citation>
    <scope>NUCLEOTIDE SEQUENCE</scope>
    <source>
        <strain evidence="1">PA-2-5E</strain>
    </source>
</reference>
<protein>
    <submittedName>
        <fullName evidence="1">DUF1534 domain-containing protein</fullName>
    </submittedName>
</protein>
<dbReference type="EMBL" id="WKAE01000131">
    <property type="protein sequence ID" value="MCF5630329.1"/>
    <property type="molecule type" value="Genomic_DNA"/>
</dbReference>
<evidence type="ECO:0000313" key="2">
    <source>
        <dbReference type="Proteomes" id="UP000814010"/>
    </source>
</evidence>
<evidence type="ECO:0000313" key="1">
    <source>
        <dbReference type="EMBL" id="MCF5630329.1"/>
    </source>
</evidence>
<accession>A0A9Q4A594</accession>